<reference evidence="2 3" key="1">
    <citation type="submission" date="2019-05" db="EMBL/GenBank/DDBJ databases">
        <title>Another draft genome of Portunus trituberculatus and its Hox gene families provides insights of decapod evolution.</title>
        <authorList>
            <person name="Jeong J.-H."/>
            <person name="Song I."/>
            <person name="Kim S."/>
            <person name="Choi T."/>
            <person name="Kim D."/>
            <person name="Ryu S."/>
            <person name="Kim W."/>
        </authorList>
    </citation>
    <scope>NUCLEOTIDE SEQUENCE [LARGE SCALE GENOMIC DNA]</scope>
    <source>
        <tissue evidence="2">Muscle</tissue>
    </source>
</reference>
<accession>A0A5B7KIB3</accession>
<gene>
    <name evidence="2" type="ORF">E2C01_102413</name>
</gene>
<keyword evidence="3" id="KW-1185">Reference proteome</keyword>
<proteinExistence type="predicted"/>
<comment type="caution">
    <text evidence="2">The sequence shown here is derived from an EMBL/GenBank/DDBJ whole genome shotgun (WGS) entry which is preliminary data.</text>
</comment>
<dbReference type="AlphaFoldDB" id="A0A5B7KIB3"/>
<feature type="region of interest" description="Disordered" evidence="1">
    <location>
        <begin position="1"/>
        <end position="22"/>
    </location>
</feature>
<evidence type="ECO:0000313" key="2">
    <source>
        <dbReference type="EMBL" id="MPD06594.1"/>
    </source>
</evidence>
<name>A0A5B7KIB3_PORTR</name>
<evidence type="ECO:0000313" key="3">
    <source>
        <dbReference type="Proteomes" id="UP000324222"/>
    </source>
</evidence>
<dbReference type="EMBL" id="VSRR010152055">
    <property type="protein sequence ID" value="MPD06594.1"/>
    <property type="molecule type" value="Genomic_DNA"/>
</dbReference>
<evidence type="ECO:0000256" key="1">
    <source>
        <dbReference type="SAM" id="MobiDB-lite"/>
    </source>
</evidence>
<protein>
    <submittedName>
        <fullName evidence="2">Uncharacterized protein</fullName>
    </submittedName>
</protein>
<dbReference type="Proteomes" id="UP000324222">
    <property type="component" value="Unassembled WGS sequence"/>
</dbReference>
<sequence>MRSRSQGSTMDASSTSLKRAQSFHHVQSHFTSTYRFLTVTKDSTTREGIN</sequence>
<organism evidence="2 3">
    <name type="scientific">Portunus trituberculatus</name>
    <name type="common">Swimming crab</name>
    <name type="synonym">Neptunus trituberculatus</name>
    <dbReference type="NCBI Taxonomy" id="210409"/>
    <lineage>
        <taxon>Eukaryota</taxon>
        <taxon>Metazoa</taxon>
        <taxon>Ecdysozoa</taxon>
        <taxon>Arthropoda</taxon>
        <taxon>Crustacea</taxon>
        <taxon>Multicrustacea</taxon>
        <taxon>Malacostraca</taxon>
        <taxon>Eumalacostraca</taxon>
        <taxon>Eucarida</taxon>
        <taxon>Decapoda</taxon>
        <taxon>Pleocyemata</taxon>
        <taxon>Brachyura</taxon>
        <taxon>Eubrachyura</taxon>
        <taxon>Portunoidea</taxon>
        <taxon>Portunidae</taxon>
        <taxon>Portuninae</taxon>
        <taxon>Portunus</taxon>
    </lineage>
</organism>